<keyword evidence="5" id="KW-0862">Zinc</keyword>
<sequence>MTIKKAELHVHLEGTITPDLARRLAKRNKLTLPEELIVPDGTSYSYPDFLGFLKAFDSVAEVIKQPRDYYDITFEYLKANALEGTIYVEMMYSPDHAERSTGISSAEHLQAIQQAIDDAETKFNIIGRIIIVAVRHFGVDAVTKVAKQALKETVPCIVGFGLGGDEIHFPPKLFAKAYKIAAEGGLFCTVHAGEFAPASGMLEAMEYLPIQRIGHGVQAMHSIETLTQLKERSIALEICPSSNIALGLFKDMLEHPLTQLMAAGIQVSLGSDDPPFFRTNLAREYERVQQTYLYSDSKMTDFTKMAINSSFADKETKQKLTKLLI</sequence>
<comment type="caution">
    <text evidence="7">The sequence shown here is derived from an EMBL/GenBank/DDBJ whole genome shotgun (WGS) entry which is preliminary data.</text>
</comment>
<keyword evidence="3" id="KW-0479">Metal-binding</keyword>
<gene>
    <name evidence="7" type="primary">add_1</name>
    <name evidence="7" type="ORF">Ldro_1048</name>
</gene>
<evidence type="ECO:0000256" key="5">
    <source>
        <dbReference type="ARBA" id="ARBA00022833"/>
    </source>
</evidence>
<dbReference type="InterPro" id="IPR006650">
    <property type="entry name" value="A/AMP_deam_AS"/>
</dbReference>
<protein>
    <submittedName>
        <fullName evidence="7">Adenosine deaminase</fullName>
        <ecNumber evidence="7">3.5.4.4</ecNumber>
    </submittedName>
</protein>
<reference evidence="7 8" key="1">
    <citation type="submission" date="2015-11" db="EMBL/GenBank/DDBJ databases">
        <title>Genomic analysis of 38 Legionella species identifies large and diverse effector repertoires.</title>
        <authorList>
            <person name="Burstein D."/>
            <person name="Amaro F."/>
            <person name="Zusman T."/>
            <person name="Lifshitz Z."/>
            <person name="Cohen O."/>
            <person name="Gilbert J.A."/>
            <person name="Pupko T."/>
            <person name="Shuman H.A."/>
            <person name="Segal G."/>
        </authorList>
    </citation>
    <scope>NUCLEOTIDE SEQUENCE [LARGE SCALE GENOMIC DNA]</scope>
    <source>
        <strain evidence="7 8">ATCC 700990</strain>
    </source>
</reference>
<dbReference type="PROSITE" id="PS00485">
    <property type="entry name" value="A_DEAMINASE"/>
    <property type="match status" value="1"/>
</dbReference>
<evidence type="ECO:0000313" key="8">
    <source>
        <dbReference type="Proteomes" id="UP000054736"/>
    </source>
</evidence>
<name>A0A0W0SWU5_9GAMM</name>
<comment type="cofactor">
    <cofactor evidence="1">
        <name>Zn(2+)</name>
        <dbReference type="ChEBI" id="CHEBI:29105"/>
    </cofactor>
</comment>
<dbReference type="PANTHER" id="PTHR43114:SF6">
    <property type="entry name" value="ADENINE DEAMINASE"/>
    <property type="match status" value="1"/>
</dbReference>
<dbReference type="EMBL" id="LNXY01000020">
    <property type="protein sequence ID" value="KTC87429.1"/>
    <property type="molecule type" value="Genomic_DNA"/>
</dbReference>
<dbReference type="EC" id="3.5.4.4" evidence="7"/>
<dbReference type="NCBIfam" id="TIGR01430">
    <property type="entry name" value="aden_deam"/>
    <property type="match status" value="1"/>
</dbReference>
<dbReference type="GO" id="GO:0016814">
    <property type="term" value="F:hydrolase activity, acting on carbon-nitrogen (but not peptide) bonds, in cyclic amidines"/>
    <property type="evidence" value="ECO:0007669"/>
    <property type="project" value="UniProtKB-ARBA"/>
</dbReference>
<proteinExistence type="inferred from homology"/>
<dbReference type="RefSeq" id="WP_058495367.1">
    <property type="nucleotide sequence ID" value="NZ_CAAAIU010000007.1"/>
</dbReference>
<dbReference type="OrthoDB" id="105475at2"/>
<keyword evidence="8" id="KW-1185">Reference proteome</keyword>
<dbReference type="AlphaFoldDB" id="A0A0W0SWU5"/>
<dbReference type="Proteomes" id="UP000054736">
    <property type="component" value="Unassembled WGS sequence"/>
</dbReference>
<keyword evidence="4 7" id="KW-0378">Hydrolase</keyword>
<dbReference type="Gene3D" id="3.20.20.140">
    <property type="entry name" value="Metal-dependent hydrolases"/>
    <property type="match status" value="1"/>
</dbReference>
<dbReference type="InterPro" id="IPR032466">
    <property type="entry name" value="Metal_Hydrolase"/>
</dbReference>
<evidence type="ECO:0000256" key="2">
    <source>
        <dbReference type="ARBA" id="ARBA00006676"/>
    </source>
</evidence>
<dbReference type="PATRIC" id="fig|1212489.4.peg.1103"/>
<dbReference type="SUPFAM" id="SSF51556">
    <property type="entry name" value="Metallo-dependent hydrolases"/>
    <property type="match status" value="1"/>
</dbReference>
<dbReference type="PANTHER" id="PTHR43114">
    <property type="entry name" value="ADENINE DEAMINASE"/>
    <property type="match status" value="1"/>
</dbReference>
<dbReference type="NCBIfam" id="NF006848">
    <property type="entry name" value="PRK09358.1-3"/>
    <property type="match status" value="1"/>
</dbReference>
<evidence type="ECO:0000313" key="7">
    <source>
        <dbReference type="EMBL" id="KTC87429.1"/>
    </source>
</evidence>
<organism evidence="7 8">
    <name type="scientific">Legionella drozanskii LLAP-1</name>
    <dbReference type="NCBI Taxonomy" id="1212489"/>
    <lineage>
        <taxon>Bacteria</taxon>
        <taxon>Pseudomonadati</taxon>
        <taxon>Pseudomonadota</taxon>
        <taxon>Gammaproteobacteria</taxon>
        <taxon>Legionellales</taxon>
        <taxon>Legionellaceae</taxon>
        <taxon>Legionella</taxon>
    </lineage>
</organism>
<dbReference type="InterPro" id="IPR001365">
    <property type="entry name" value="A_deaminase_dom"/>
</dbReference>
<dbReference type="GO" id="GO:0019239">
    <property type="term" value="F:deaminase activity"/>
    <property type="evidence" value="ECO:0007669"/>
    <property type="project" value="InterPro"/>
</dbReference>
<comment type="similarity">
    <text evidence="2">Belongs to the metallo-dependent hydrolases superfamily. Adenosine and AMP deaminases family.</text>
</comment>
<accession>A0A0W0SWU5</accession>
<evidence type="ECO:0000256" key="4">
    <source>
        <dbReference type="ARBA" id="ARBA00022801"/>
    </source>
</evidence>
<dbReference type="Pfam" id="PF00962">
    <property type="entry name" value="A_deaminase"/>
    <property type="match status" value="1"/>
</dbReference>
<feature type="domain" description="Adenosine deaminase" evidence="6">
    <location>
        <begin position="5"/>
        <end position="322"/>
    </location>
</feature>
<dbReference type="STRING" id="1212489.Ldro_1048"/>
<evidence type="ECO:0000259" key="6">
    <source>
        <dbReference type="Pfam" id="PF00962"/>
    </source>
</evidence>
<evidence type="ECO:0000256" key="3">
    <source>
        <dbReference type="ARBA" id="ARBA00022723"/>
    </source>
</evidence>
<dbReference type="GO" id="GO:0009168">
    <property type="term" value="P:purine ribonucleoside monophosphate biosynthetic process"/>
    <property type="evidence" value="ECO:0007669"/>
    <property type="project" value="InterPro"/>
</dbReference>
<evidence type="ECO:0000256" key="1">
    <source>
        <dbReference type="ARBA" id="ARBA00001947"/>
    </source>
</evidence>
<dbReference type="InterPro" id="IPR006330">
    <property type="entry name" value="Ado/ade_deaminase"/>
</dbReference>
<dbReference type="GO" id="GO:0046872">
    <property type="term" value="F:metal ion binding"/>
    <property type="evidence" value="ECO:0007669"/>
    <property type="project" value="UniProtKB-KW"/>
</dbReference>